<dbReference type="EMBL" id="FOKW01000015">
    <property type="protein sequence ID" value="SFC69824.1"/>
    <property type="molecule type" value="Genomic_DNA"/>
</dbReference>
<proteinExistence type="predicted"/>
<gene>
    <name evidence="1" type="ORF">SAMN05444422_11543</name>
</gene>
<keyword evidence="2" id="KW-1185">Reference proteome</keyword>
<accession>A0A1I1L9N6</accession>
<organism evidence="1 2">
    <name type="scientific">Natronobacterium haloterrestre</name>
    <name type="common">Halobiforma haloterrestris</name>
    <dbReference type="NCBI Taxonomy" id="148448"/>
    <lineage>
        <taxon>Archaea</taxon>
        <taxon>Methanobacteriati</taxon>
        <taxon>Methanobacteriota</taxon>
        <taxon>Stenosarchaea group</taxon>
        <taxon>Halobacteria</taxon>
        <taxon>Halobacteriales</taxon>
        <taxon>Natrialbaceae</taxon>
        <taxon>Natronobacterium</taxon>
    </lineage>
</organism>
<protein>
    <submittedName>
        <fullName evidence="1">Chromosome partitioning protein</fullName>
    </submittedName>
</protein>
<evidence type="ECO:0000313" key="1">
    <source>
        <dbReference type="EMBL" id="SFC69824.1"/>
    </source>
</evidence>
<reference evidence="2" key="1">
    <citation type="submission" date="2016-10" db="EMBL/GenBank/DDBJ databases">
        <authorList>
            <person name="Varghese N."/>
            <person name="Submissions S."/>
        </authorList>
    </citation>
    <scope>NUCLEOTIDE SEQUENCE [LARGE SCALE GENOMIC DNA]</scope>
    <source>
        <strain evidence="2">DSM 13078</strain>
    </source>
</reference>
<name>A0A1I1L9N6_NATHA</name>
<evidence type="ECO:0000313" key="2">
    <source>
        <dbReference type="Proteomes" id="UP000199161"/>
    </source>
</evidence>
<sequence>MPNQETLNRLTETPTRLVGPIERPLDEFEILVPVPNDLSARVDHQTNDGKRLEAMNTQERFAALLLTTDDHTLAFARIRARG</sequence>
<dbReference type="Proteomes" id="UP000199161">
    <property type="component" value="Unassembled WGS sequence"/>
</dbReference>
<dbReference type="RefSeq" id="WP_143095876.1">
    <property type="nucleotide sequence ID" value="NZ_FOKW01000015.1"/>
</dbReference>
<dbReference type="AlphaFoldDB" id="A0A1I1L9N6"/>